<evidence type="ECO:0000313" key="6">
    <source>
        <dbReference type="Proteomes" id="UP000245591"/>
    </source>
</evidence>
<dbReference type="Proteomes" id="UP000245591">
    <property type="component" value="Unassembled WGS sequence"/>
</dbReference>
<comment type="caution">
    <text evidence="5">The sequence shown here is derived from an EMBL/GenBank/DDBJ whole genome shotgun (WGS) entry which is preliminary data.</text>
</comment>
<dbReference type="InterPro" id="IPR000439">
    <property type="entry name" value="Ribosomal_eL15"/>
</dbReference>
<dbReference type="PANTHER" id="PTHR11847:SF4">
    <property type="entry name" value="LARGE RIBOSOMAL SUBUNIT PROTEIN EL15"/>
    <property type="match status" value="1"/>
</dbReference>
<dbReference type="AlphaFoldDB" id="A0A2U1IV73"/>
<evidence type="ECO:0000313" key="5">
    <source>
        <dbReference type="EMBL" id="PVZ96700.1"/>
    </source>
</evidence>
<dbReference type="InterPro" id="IPR024794">
    <property type="entry name" value="Rbsml_eL15_core_dom_sf"/>
</dbReference>
<dbReference type="SUPFAM" id="SSF54189">
    <property type="entry name" value="Ribosomal proteins S24e, L23 and L15e"/>
    <property type="match status" value="1"/>
</dbReference>
<gene>
    <name evidence="5" type="ORF">BB558_007378</name>
</gene>
<proteinExistence type="inferred from homology"/>
<comment type="similarity">
    <text evidence="1 4">Belongs to the eukaryotic ribosomal protein eL15 family.</text>
</comment>
<evidence type="ECO:0000256" key="4">
    <source>
        <dbReference type="RuleBase" id="RU000663"/>
    </source>
</evidence>
<sequence length="244" mass="28585">MEKTLLMDAFDFYLNGLSKQKLLLKEPLDAQFFEYKQEHQQTNITLFKIKDFKAYLSFCVQNGEVVGCPTSSNYIENYKPAKLRIKTKKDQRKTKLSKDKILESREVIQTTMGRYSKNSISQRSVLIKGYNSRVIWMLKISVRTPKERPDRCHVLFIAFLLLRIQTALNSRPASESVVVKQETSFKGRTPKKSVCHLYKDLKVLKSYKVNEDSTCKFYKVILVDSSCKTIRRDPRINWIYNTVQ</sequence>
<accession>A0A2U1IV73</accession>
<evidence type="ECO:0000256" key="3">
    <source>
        <dbReference type="ARBA" id="ARBA00023274"/>
    </source>
</evidence>
<keyword evidence="6" id="KW-1185">Reference proteome</keyword>
<dbReference type="GO" id="GO:0003735">
    <property type="term" value="F:structural constituent of ribosome"/>
    <property type="evidence" value="ECO:0007669"/>
    <property type="project" value="InterPro"/>
</dbReference>
<dbReference type="Gene3D" id="3.40.1120.10">
    <property type="entry name" value="Ribosomal protein l15e"/>
    <property type="match status" value="1"/>
</dbReference>
<dbReference type="Pfam" id="PF00827">
    <property type="entry name" value="Ribosomal_L15e"/>
    <property type="match status" value="1"/>
</dbReference>
<evidence type="ECO:0000256" key="2">
    <source>
        <dbReference type="ARBA" id="ARBA00022980"/>
    </source>
</evidence>
<keyword evidence="2 4" id="KW-0689">Ribosomal protein</keyword>
<keyword evidence="3 4" id="KW-0687">Ribonucleoprotein</keyword>
<organism evidence="5 6">
    <name type="scientific">Smittium angustum</name>
    <dbReference type="NCBI Taxonomy" id="133377"/>
    <lineage>
        <taxon>Eukaryota</taxon>
        <taxon>Fungi</taxon>
        <taxon>Fungi incertae sedis</taxon>
        <taxon>Zoopagomycota</taxon>
        <taxon>Kickxellomycotina</taxon>
        <taxon>Harpellomycetes</taxon>
        <taxon>Harpellales</taxon>
        <taxon>Legeriomycetaceae</taxon>
        <taxon>Smittium</taxon>
    </lineage>
</organism>
<evidence type="ECO:0000256" key="1">
    <source>
        <dbReference type="ARBA" id="ARBA00006857"/>
    </source>
</evidence>
<protein>
    <recommendedName>
        <fullName evidence="4">Ribosomal protein L15</fullName>
    </recommendedName>
</protein>
<dbReference type="GO" id="GO:0002181">
    <property type="term" value="P:cytoplasmic translation"/>
    <property type="evidence" value="ECO:0007669"/>
    <property type="project" value="TreeGrafter"/>
</dbReference>
<dbReference type="InterPro" id="IPR012678">
    <property type="entry name" value="Ribosomal_uL23/eL15/eS24_sf"/>
</dbReference>
<dbReference type="EMBL" id="MBFU01001178">
    <property type="protein sequence ID" value="PVZ96700.1"/>
    <property type="molecule type" value="Genomic_DNA"/>
</dbReference>
<name>A0A2U1IV73_SMIAN</name>
<dbReference type="GO" id="GO:0022625">
    <property type="term" value="C:cytosolic large ribosomal subunit"/>
    <property type="evidence" value="ECO:0007669"/>
    <property type="project" value="TreeGrafter"/>
</dbReference>
<dbReference type="GO" id="GO:0003723">
    <property type="term" value="F:RNA binding"/>
    <property type="evidence" value="ECO:0007669"/>
    <property type="project" value="TreeGrafter"/>
</dbReference>
<dbReference type="PANTHER" id="PTHR11847">
    <property type="entry name" value="RIBOSOMAL PROTEIN L15"/>
    <property type="match status" value="1"/>
</dbReference>
<reference evidence="5 6" key="1">
    <citation type="journal article" date="2018" name="MBio">
        <title>Comparative Genomics Reveals the Core Gene Toolbox for the Fungus-Insect Symbiosis.</title>
        <authorList>
            <person name="Wang Y."/>
            <person name="Stata M."/>
            <person name="Wang W."/>
            <person name="Stajich J.E."/>
            <person name="White M.M."/>
            <person name="Moncalvo J.M."/>
        </authorList>
    </citation>
    <scope>NUCLEOTIDE SEQUENCE [LARGE SCALE GENOMIC DNA]</scope>
    <source>
        <strain evidence="5 6">AUS-126-30</strain>
    </source>
</reference>